<dbReference type="PANTHER" id="PTHR43976">
    <property type="entry name" value="SHORT CHAIN DEHYDROGENASE"/>
    <property type="match status" value="1"/>
</dbReference>
<dbReference type="AlphaFoldDB" id="A0A8H5C7P7"/>
<dbReference type="OrthoDB" id="1274115at2759"/>
<gene>
    <name evidence="3" type="ORF">D9611_012141</name>
</gene>
<dbReference type="GO" id="GO:0016491">
    <property type="term" value="F:oxidoreductase activity"/>
    <property type="evidence" value="ECO:0007669"/>
    <property type="project" value="UniProtKB-KW"/>
</dbReference>
<comment type="caution">
    <text evidence="3">The sequence shown here is derived from an EMBL/GenBank/DDBJ whole genome shotgun (WGS) entry which is preliminary data.</text>
</comment>
<organism evidence="3 4">
    <name type="scientific">Ephemerocybe angulata</name>
    <dbReference type="NCBI Taxonomy" id="980116"/>
    <lineage>
        <taxon>Eukaryota</taxon>
        <taxon>Fungi</taxon>
        <taxon>Dikarya</taxon>
        <taxon>Basidiomycota</taxon>
        <taxon>Agaricomycotina</taxon>
        <taxon>Agaricomycetes</taxon>
        <taxon>Agaricomycetidae</taxon>
        <taxon>Agaricales</taxon>
        <taxon>Agaricineae</taxon>
        <taxon>Psathyrellaceae</taxon>
        <taxon>Ephemerocybe</taxon>
    </lineage>
</organism>
<dbReference type="SUPFAM" id="SSF51735">
    <property type="entry name" value="NAD(P)-binding Rossmann-fold domains"/>
    <property type="match status" value="1"/>
</dbReference>
<protein>
    <submittedName>
        <fullName evidence="3">Uncharacterized protein</fullName>
    </submittedName>
</protein>
<keyword evidence="4" id="KW-1185">Reference proteome</keyword>
<dbReference type="Proteomes" id="UP000541558">
    <property type="component" value="Unassembled WGS sequence"/>
</dbReference>
<dbReference type="EMBL" id="JAACJK010000061">
    <property type="protein sequence ID" value="KAF5335527.1"/>
    <property type="molecule type" value="Genomic_DNA"/>
</dbReference>
<proteinExistence type="inferred from homology"/>
<dbReference type="Pfam" id="PF00106">
    <property type="entry name" value="adh_short"/>
    <property type="match status" value="1"/>
</dbReference>
<name>A0A8H5C7P7_9AGAR</name>
<dbReference type="PRINTS" id="PR00081">
    <property type="entry name" value="GDHRDH"/>
</dbReference>
<evidence type="ECO:0000256" key="1">
    <source>
        <dbReference type="ARBA" id="ARBA00006484"/>
    </source>
</evidence>
<sequence length="255" mass="27592">MTAPLFWLITGTSSGIGRELAFFALARGDKVIATARGRNISKLDDLKAAGAATMELDVTSPLDKLNDVAREAIAFYGRVDVLVNNAGYMAVGAIEESTPEETYDQFNTNLFGALNVTRTFLPYMRERDLESLCGWVPLAAGTTKWAIRGISETLNEEISPLGLKSISIDLGYFRTSFLQDSQRGPAVSRIPDYQPITDAVEARFQGTTYNGKQPGNPAAAVEVLVDLAHGTGAAEGKAFPIVLNLGSDWTPRRRS</sequence>
<dbReference type="Gene3D" id="3.40.50.720">
    <property type="entry name" value="NAD(P)-binding Rossmann-like Domain"/>
    <property type="match status" value="1"/>
</dbReference>
<dbReference type="InterPro" id="IPR002347">
    <property type="entry name" value="SDR_fam"/>
</dbReference>
<dbReference type="InterPro" id="IPR051911">
    <property type="entry name" value="SDR_oxidoreductase"/>
</dbReference>
<keyword evidence="2" id="KW-0560">Oxidoreductase</keyword>
<dbReference type="InterPro" id="IPR036291">
    <property type="entry name" value="NAD(P)-bd_dom_sf"/>
</dbReference>
<reference evidence="3 4" key="1">
    <citation type="journal article" date="2020" name="ISME J.">
        <title>Uncovering the hidden diversity of litter-decomposition mechanisms in mushroom-forming fungi.</title>
        <authorList>
            <person name="Floudas D."/>
            <person name="Bentzer J."/>
            <person name="Ahren D."/>
            <person name="Johansson T."/>
            <person name="Persson P."/>
            <person name="Tunlid A."/>
        </authorList>
    </citation>
    <scope>NUCLEOTIDE SEQUENCE [LARGE SCALE GENOMIC DNA]</scope>
    <source>
        <strain evidence="3 4">CBS 175.51</strain>
    </source>
</reference>
<evidence type="ECO:0000256" key="2">
    <source>
        <dbReference type="ARBA" id="ARBA00023002"/>
    </source>
</evidence>
<comment type="similarity">
    <text evidence="1">Belongs to the short-chain dehydrogenases/reductases (SDR) family.</text>
</comment>
<evidence type="ECO:0000313" key="4">
    <source>
        <dbReference type="Proteomes" id="UP000541558"/>
    </source>
</evidence>
<dbReference type="PANTHER" id="PTHR43976:SF16">
    <property type="entry name" value="SHORT-CHAIN DEHYDROGENASE_REDUCTASE FAMILY PROTEIN"/>
    <property type="match status" value="1"/>
</dbReference>
<accession>A0A8H5C7P7</accession>
<evidence type="ECO:0000313" key="3">
    <source>
        <dbReference type="EMBL" id="KAF5335527.1"/>
    </source>
</evidence>